<dbReference type="EMBL" id="CM018033">
    <property type="protein sequence ID" value="KAA8545321.1"/>
    <property type="molecule type" value="Genomic_DNA"/>
</dbReference>
<protein>
    <submittedName>
        <fullName evidence="2">Uncharacterized protein</fullName>
    </submittedName>
</protein>
<sequence length="96" mass="11418">MTWAGFRLRFTVIFTMKPWSFLLLKLFPVIHMIQYRMAYIIYKKKGKRGGATPKDNRTDKYRIQGSSDYGLQIQLALRKHSFMLGPINKAPQLRWH</sequence>
<name>A0A5J5BVK7_9ASTE</name>
<evidence type="ECO:0000256" key="1">
    <source>
        <dbReference type="SAM" id="Phobius"/>
    </source>
</evidence>
<evidence type="ECO:0000313" key="2">
    <source>
        <dbReference type="EMBL" id="KAA8545321.1"/>
    </source>
</evidence>
<gene>
    <name evidence="2" type="ORF">F0562_020105</name>
</gene>
<keyword evidence="1" id="KW-0812">Transmembrane</keyword>
<feature type="transmembrane region" description="Helical" evidence="1">
    <location>
        <begin position="20"/>
        <end position="42"/>
    </location>
</feature>
<dbReference type="AlphaFoldDB" id="A0A5J5BVK7"/>
<keyword evidence="1" id="KW-1133">Transmembrane helix</keyword>
<keyword evidence="1" id="KW-0472">Membrane</keyword>
<proteinExistence type="predicted"/>
<accession>A0A5J5BVK7</accession>
<evidence type="ECO:0000313" key="3">
    <source>
        <dbReference type="Proteomes" id="UP000325577"/>
    </source>
</evidence>
<dbReference type="Proteomes" id="UP000325577">
    <property type="component" value="Linkage Group LG10"/>
</dbReference>
<reference evidence="2 3" key="1">
    <citation type="submission" date="2019-09" db="EMBL/GenBank/DDBJ databases">
        <title>A chromosome-level genome assembly of the Chinese tupelo Nyssa sinensis.</title>
        <authorList>
            <person name="Yang X."/>
            <person name="Kang M."/>
            <person name="Yang Y."/>
            <person name="Xiong H."/>
            <person name="Wang M."/>
            <person name="Zhang Z."/>
            <person name="Wang Z."/>
            <person name="Wu H."/>
            <person name="Ma T."/>
            <person name="Liu J."/>
            <person name="Xi Z."/>
        </authorList>
    </citation>
    <scope>NUCLEOTIDE SEQUENCE [LARGE SCALE GENOMIC DNA]</scope>
    <source>
        <strain evidence="2">J267</strain>
        <tissue evidence="2">Leaf</tissue>
    </source>
</reference>
<organism evidence="2 3">
    <name type="scientific">Nyssa sinensis</name>
    <dbReference type="NCBI Taxonomy" id="561372"/>
    <lineage>
        <taxon>Eukaryota</taxon>
        <taxon>Viridiplantae</taxon>
        <taxon>Streptophyta</taxon>
        <taxon>Embryophyta</taxon>
        <taxon>Tracheophyta</taxon>
        <taxon>Spermatophyta</taxon>
        <taxon>Magnoliopsida</taxon>
        <taxon>eudicotyledons</taxon>
        <taxon>Gunneridae</taxon>
        <taxon>Pentapetalae</taxon>
        <taxon>asterids</taxon>
        <taxon>Cornales</taxon>
        <taxon>Nyssaceae</taxon>
        <taxon>Nyssa</taxon>
    </lineage>
</organism>
<keyword evidence="3" id="KW-1185">Reference proteome</keyword>